<sequence length="62" mass="7652">MRLHQMKLTEELDRKEKATRLKEHELLKATRRKQKKERIRKLKRIKQELEHDMIEVQSTVTS</sequence>
<name>A0A9D4N564_DREPO</name>
<comment type="caution">
    <text evidence="2">The sequence shown here is derived from an EMBL/GenBank/DDBJ whole genome shotgun (WGS) entry which is preliminary data.</text>
</comment>
<proteinExistence type="predicted"/>
<reference evidence="2" key="1">
    <citation type="journal article" date="2019" name="bioRxiv">
        <title>The Genome of the Zebra Mussel, Dreissena polymorpha: A Resource for Invasive Species Research.</title>
        <authorList>
            <person name="McCartney M.A."/>
            <person name="Auch B."/>
            <person name="Kono T."/>
            <person name="Mallez S."/>
            <person name="Zhang Y."/>
            <person name="Obille A."/>
            <person name="Becker A."/>
            <person name="Abrahante J.E."/>
            <person name="Garbe J."/>
            <person name="Badalamenti J.P."/>
            <person name="Herman A."/>
            <person name="Mangelson H."/>
            <person name="Liachko I."/>
            <person name="Sullivan S."/>
            <person name="Sone E.D."/>
            <person name="Koren S."/>
            <person name="Silverstein K.A.T."/>
            <person name="Beckman K.B."/>
            <person name="Gohl D.M."/>
        </authorList>
    </citation>
    <scope>NUCLEOTIDE SEQUENCE</scope>
    <source>
        <strain evidence="2">Duluth1</strain>
        <tissue evidence="2">Whole animal</tissue>
    </source>
</reference>
<dbReference type="EMBL" id="JAIWYP010000001">
    <property type="protein sequence ID" value="KAH3887980.1"/>
    <property type="molecule type" value="Genomic_DNA"/>
</dbReference>
<dbReference type="Proteomes" id="UP000828390">
    <property type="component" value="Unassembled WGS sequence"/>
</dbReference>
<evidence type="ECO:0000313" key="3">
    <source>
        <dbReference type="Proteomes" id="UP000828390"/>
    </source>
</evidence>
<evidence type="ECO:0000313" key="2">
    <source>
        <dbReference type="EMBL" id="KAH3887980.1"/>
    </source>
</evidence>
<dbReference type="AlphaFoldDB" id="A0A9D4N564"/>
<protein>
    <submittedName>
        <fullName evidence="2">Uncharacterized protein</fullName>
    </submittedName>
</protein>
<keyword evidence="3" id="KW-1185">Reference proteome</keyword>
<accession>A0A9D4N564</accession>
<feature type="coiled-coil region" evidence="1">
    <location>
        <begin position="32"/>
        <end position="59"/>
    </location>
</feature>
<reference evidence="2" key="2">
    <citation type="submission" date="2020-11" db="EMBL/GenBank/DDBJ databases">
        <authorList>
            <person name="McCartney M.A."/>
            <person name="Auch B."/>
            <person name="Kono T."/>
            <person name="Mallez S."/>
            <person name="Becker A."/>
            <person name="Gohl D.M."/>
            <person name="Silverstein K.A.T."/>
            <person name="Koren S."/>
            <person name="Bechman K.B."/>
            <person name="Herman A."/>
            <person name="Abrahante J.E."/>
            <person name="Garbe J."/>
        </authorList>
    </citation>
    <scope>NUCLEOTIDE SEQUENCE</scope>
    <source>
        <strain evidence="2">Duluth1</strain>
        <tissue evidence="2">Whole animal</tissue>
    </source>
</reference>
<organism evidence="2 3">
    <name type="scientific">Dreissena polymorpha</name>
    <name type="common">Zebra mussel</name>
    <name type="synonym">Mytilus polymorpha</name>
    <dbReference type="NCBI Taxonomy" id="45954"/>
    <lineage>
        <taxon>Eukaryota</taxon>
        <taxon>Metazoa</taxon>
        <taxon>Spiralia</taxon>
        <taxon>Lophotrochozoa</taxon>
        <taxon>Mollusca</taxon>
        <taxon>Bivalvia</taxon>
        <taxon>Autobranchia</taxon>
        <taxon>Heteroconchia</taxon>
        <taxon>Euheterodonta</taxon>
        <taxon>Imparidentia</taxon>
        <taxon>Neoheterodontei</taxon>
        <taxon>Myida</taxon>
        <taxon>Dreissenoidea</taxon>
        <taxon>Dreissenidae</taxon>
        <taxon>Dreissena</taxon>
    </lineage>
</organism>
<gene>
    <name evidence="2" type="ORF">DPMN_012002</name>
</gene>
<keyword evidence="1" id="KW-0175">Coiled coil</keyword>
<evidence type="ECO:0000256" key="1">
    <source>
        <dbReference type="SAM" id="Coils"/>
    </source>
</evidence>